<evidence type="ECO:0000313" key="1">
    <source>
        <dbReference type="EMBL" id="AEW12975.1"/>
    </source>
</evidence>
<proteinExistence type="predicted"/>
<accession>I6NIS2</accession>
<keyword evidence="1" id="KW-0150">Chloroplast</keyword>
<keyword evidence="1" id="KW-0934">Plastid</keyword>
<geneLocation type="chloroplast" evidence="1"/>
<organism evidence="1">
    <name type="scientific">Colacium vesiculosum</name>
    <dbReference type="NCBI Taxonomy" id="102910"/>
    <lineage>
        <taxon>Eukaryota</taxon>
        <taxon>Discoba</taxon>
        <taxon>Euglenozoa</taxon>
        <taxon>Euglenida</taxon>
        <taxon>Spirocuta</taxon>
        <taxon>Euglenophyceae</taxon>
        <taxon>Euglenales</taxon>
        <taxon>Euglenaceae</taxon>
        <taxon>Colacium</taxon>
    </lineage>
</organism>
<dbReference type="AlphaFoldDB" id="I6NIS2"/>
<name>I6NIS2_9EUGL</name>
<dbReference type="EMBL" id="JN674636">
    <property type="protein sequence ID" value="AEW12975.1"/>
    <property type="molecule type" value="Genomic_DNA"/>
</dbReference>
<sequence>MGLSILLYRKKKLLPNIPPTQPTTYKNVIRLLQNSLAELKINKSTNVFIFAVITTFYFINGKLARDREFKNLLTEIKEIVNEVKKILVHEILDEKKSKAPYSGAQAILNDYRLRHGLPVKFGSDFLKRVYNS</sequence>
<reference evidence="1" key="1">
    <citation type="journal article" date="2013" name="J. Eukaryot. Microbiol.">
        <title>Tracing patterns of chloroplast evolution in euglenoids: contributions from Colacium vesiculosum and Strombomonas acuminata (Euglenophyta).</title>
        <authorList>
            <person name="Wiegert K.E."/>
            <person name="Bennett M.S."/>
            <person name="Triemer R.E."/>
        </authorList>
    </citation>
    <scope>NUCLEOTIDE SEQUENCE</scope>
</reference>
<protein>
    <submittedName>
        <fullName evidence="1">Uncharacterized protein</fullName>
    </submittedName>
</protein>